<dbReference type="AlphaFoldDB" id="A0A0F9X1B1"/>
<organism evidence="2">
    <name type="scientific">marine sediment metagenome</name>
    <dbReference type="NCBI Taxonomy" id="412755"/>
    <lineage>
        <taxon>unclassified sequences</taxon>
        <taxon>metagenomes</taxon>
        <taxon>ecological metagenomes</taxon>
    </lineage>
</organism>
<evidence type="ECO:0000313" key="2">
    <source>
        <dbReference type="EMBL" id="KKN85218.1"/>
    </source>
</evidence>
<gene>
    <name evidence="2" type="ORF">LCGC14_0280460</name>
</gene>
<dbReference type="Pfam" id="PF11396">
    <property type="entry name" value="PepSY_like"/>
    <property type="match status" value="1"/>
</dbReference>
<dbReference type="SUPFAM" id="SSF160574">
    <property type="entry name" value="BT0923-like"/>
    <property type="match status" value="1"/>
</dbReference>
<reference evidence="2" key="1">
    <citation type="journal article" date="2015" name="Nature">
        <title>Complex archaea that bridge the gap between prokaryotes and eukaryotes.</title>
        <authorList>
            <person name="Spang A."/>
            <person name="Saw J.H."/>
            <person name="Jorgensen S.L."/>
            <person name="Zaremba-Niedzwiedzka K."/>
            <person name="Martijn J."/>
            <person name="Lind A.E."/>
            <person name="van Eijk R."/>
            <person name="Schleper C."/>
            <person name="Guy L."/>
            <person name="Ettema T.J."/>
        </authorList>
    </citation>
    <scope>NUCLEOTIDE SEQUENCE</scope>
</reference>
<dbReference type="Gene3D" id="3.10.450.360">
    <property type="match status" value="1"/>
</dbReference>
<evidence type="ECO:0000259" key="1">
    <source>
        <dbReference type="Pfam" id="PF11396"/>
    </source>
</evidence>
<dbReference type="InterPro" id="IPR021533">
    <property type="entry name" value="PepSY-like"/>
</dbReference>
<dbReference type="EMBL" id="LAZR01000161">
    <property type="protein sequence ID" value="KKN85218.1"/>
    <property type="molecule type" value="Genomic_DNA"/>
</dbReference>
<name>A0A0F9X1B1_9ZZZZ</name>
<comment type="caution">
    <text evidence="2">The sequence shown here is derived from an EMBL/GenBank/DDBJ whole genome shotgun (WGS) entry which is preliminary data.</text>
</comment>
<protein>
    <recommendedName>
        <fullName evidence="1">Putative beta-lactamase-inhibitor-like PepSY-like domain-containing protein</fullName>
    </recommendedName>
</protein>
<proteinExistence type="predicted"/>
<feature type="domain" description="Putative beta-lactamase-inhibitor-like PepSY-like" evidence="1">
    <location>
        <begin position="68"/>
        <end position="144"/>
    </location>
</feature>
<accession>A0A0F9X1B1</accession>
<sequence length="157" mass="17864">MKKLKILGAVLFATAIGTGIFAFGTIEDAPQKVREAFAKKFPNVKKVKWEKESDTEWEGEFKMKGTEYSANFLQDGTWQETEHEIKKKSIPASIKTTLETEFSGYEIEEAEISETKDGSVYEFELEKGEEELEVVIDNNGKVIKKEILKETGKEDKE</sequence>